<proteinExistence type="inferred from homology"/>
<evidence type="ECO:0000256" key="4">
    <source>
        <dbReference type="ARBA" id="ARBA00023125"/>
    </source>
</evidence>
<keyword evidence="9" id="KW-1185">Reference proteome</keyword>
<dbReference type="InterPro" id="IPR013249">
    <property type="entry name" value="RNA_pol_sigma70_r4_t2"/>
</dbReference>
<dbReference type="CDD" id="cd06171">
    <property type="entry name" value="Sigma70_r4"/>
    <property type="match status" value="1"/>
</dbReference>
<dbReference type="InterPro" id="IPR007627">
    <property type="entry name" value="RNA_pol_sigma70_r2"/>
</dbReference>
<keyword evidence="4" id="KW-0238">DNA-binding</keyword>
<dbReference type="Gene3D" id="1.10.1740.10">
    <property type="match status" value="1"/>
</dbReference>
<evidence type="ECO:0000256" key="1">
    <source>
        <dbReference type="ARBA" id="ARBA00010641"/>
    </source>
</evidence>
<dbReference type="Gene3D" id="1.10.10.10">
    <property type="entry name" value="Winged helix-like DNA-binding domain superfamily/Winged helix DNA-binding domain"/>
    <property type="match status" value="1"/>
</dbReference>
<keyword evidence="3" id="KW-0731">Sigma factor</keyword>
<dbReference type="SUPFAM" id="SSF88659">
    <property type="entry name" value="Sigma3 and sigma4 domains of RNA polymerase sigma factors"/>
    <property type="match status" value="1"/>
</dbReference>
<dbReference type="Pfam" id="PF08281">
    <property type="entry name" value="Sigma70_r4_2"/>
    <property type="match status" value="1"/>
</dbReference>
<reference evidence="8 9" key="1">
    <citation type="submission" date="2024-10" db="EMBL/GenBank/DDBJ databases">
        <title>The Natural Products Discovery Center: Release of the First 8490 Sequenced Strains for Exploring Actinobacteria Biosynthetic Diversity.</title>
        <authorList>
            <person name="Kalkreuter E."/>
            <person name="Kautsar S.A."/>
            <person name="Yang D."/>
            <person name="Bader C.D."/>
            <person name="Teijaro C.N."/>
            <person name="Fluegel L."/>
            <person name="Davis C.M."/>
            <person name="Simpson J.R."/>
            <person name="Lauterbach L."/>
            <person name="Steele A.D."/>
            <person name="Gui C."/>
            <person name="Meng S."/>
            <person name="Li G."/>
            <person name="Viehrig K."/>
            <person name="Ye F."/>
            <person name="Su P."/>
            <person name="Kiefer A.F."/>
            <person name="Nichols A."/>
            <person name="Cepeda A.J."/>
            <person name="Yan W."/>
            <person name="Fan B."/>
            <person name="Jiang Y."/>
            <person name="Adhikari A."/>
            <person name="Zheng C.-J."/>
            <person name="Schuster L."/>
            <person name="Cowan T.M."/>
            <person name="Smanski M.J."/>
            <person name="Chevrette M.G."/>
            <person name="De Carvalho L.P.S."/>
            <person name="Shen B."/>
        </authorList>
    </citation>
    <scope>NUCLEOTIDE SEQUENCE [LARGE SCALE GENOMIC DNA]</scope>
    <source>
        <strain evidence="8 9">NPDC021253</strain>
    </source>
</reference>
<keyword evidence="5" id="KW-0804">Transcription</keyword>
<dbReference type="InterPro" id="IPR013325">
    <property type="entry name" value="RNA_pol_sigma_r2"/>
</dbReference>
<dbReference type="Proteomes" id="UP001611075">
    <property type="component" value="Unassembled WGS sequence"/>
</dbReference>
<dbReference type="NCBIfam" id="TIGR02937">
    <property type="entry name" value="sigma70-ECF"/>
    <property type="match status" value="1"/>
</dbReference>
<feature type="domain" description="RNA polymerase sigma factor 70 region 4 type 2" evidence="7">
    <location>
        <begin position="107"/>
        <end position="157"/>
    </location>
</feature>
<evidence type="ECO:0000256" key="5">
    <source>
        <dbReference type="ARBA" id="ARBA00023163"/>
    </source>
</evidence>
<dbReference type="InterPro" id="IPR036388">
    <property type="entry name" value="WH-like_DNA-bd_sf"/>
</dbReference>
<feature type="domain" description="RNA polymerase sigma-70 region 2" evidence="6">
    <location>
        <begin position="13"/>
        <end position="80"/>
    </location>
</feature>
<dbReference type="InterPro" id="IPR014284">
    <property type="entry name" value="RNA_pol_sigma-70_dom"/>
</dbReference>
<dbReference type="EMBL" id="JBIRPU010000034">
    <property type="protein sequence ID" value="MFI0796799.1"/>
    <property type="molecule type" value="Genomic_DNA"/>
</dbReference>
<evidence type="ECO:0000313" key="9">
    <source>
        <dbReference type="Proteomes" id="UP001611075"/>
    </source>
</evidence>
<dbReference type="PANTHER" id="PTHR43133:SF50">
    <property type="entry name" value="ECF RNA POLYMERASE SIGMA FACTOR SIGM"/>
    <property type="match status" value="1"/>
</dbReference>
<gene>
    <name evidence="8" type="ORF">ACH4OY_29550</name>
</gene>
<dbReference type="RefSeq" id="WP_396685249.1">
    <property type="nucleotide sequence ID" value="NZ_JBIRPU010000034.1"/>
</dbReference>
<name>A0ABW7SSW8_9ACTN</name>
<protein>
    <submittedName>
        <fullName evidence="8">SigE family RNA polymerase sigma factor</fullName>
    </submittedName>
</protein>
<dbReference type="Pfam" id="PF04542">
    <property type="entry name" value="Sigma70_r2"/>
    <property type="match status" value="1"/>
</dbReference>
<evidence type="ECO:0000259" key="7">
    <source>
        <dbReference type="Pfam" id="PF08281"/>
    </source>
</evidence>
<organism evidence="8 9">
    <name type="scientific">Micromonospora rubida</name>
    <dbReference type="NCBI Taxonomy" id="2697657"/>
    <lineage>
        <taxon>Bacteria</taxon>
        <taxon>Bacillati</taxon>
        <taxon>Actinomycetota</taxon>
        <taxon>Actinomycetes</taxon>
        <taxon>Micromonosporales</taxon>
        <taxon>Micromonosporaceae</taxon>
        <taxon>Micromonospora</taxon>
    </lineage>
</organism>
<dbReference type="SUPFAM" id="SSF88946">
    <property type="entry name" value="Sigma2 domain of RNA polymerase sigma factors"/>
    <property type="match status" value="1"/>
</dbReference>
<sequence length="165" mass="18848">MNDLAVSEFEPFARRLRGWLRREAYHICGDWHEADDLVQMALWKMHRQWPSLAKGAGLGAYARRIVVRDFLTERRHSRWRREVLMLAPADAGPSFEQSDGTEDRAVLVQALRRLGPRQRAVLTLRFLADLSVQQTARRLGCTPGTVTSQTVRALAALRQDLAQQS</sequence>
<accession>A0ABW7SSW8</accession>
<dbReference type="InterPro" id="IPR013324">
    <property type="entry name" value="RNA_pol_sigma_r3/r4-like"/>
</dbReference>
<evidence type="ECO:0000259" key="6">
    <source>
        <dbReference type="Pfam" id="PF04542"/>
    </source>
</evidence>
<evidence type="ECO:0000256" key="2">
    <source>
        <dbReference type="ARBA" id="ARBA00023015"/>
    </source>
</evidence>
<dbReference type="PANTHER" id="PTHR43133">
    <property type="entry name" value="RNA POLYMERASE ECF-TYPE SIGMA FACTO"/>
    <property type="match status" value="1"/>
</dbReference>
<comment type="caution">
    <text evidence="8">The sequence shown here is derived from an EMBL/GenBank/DDBJ whole genome shotgun (WGS) entry which is preliminary data.</text>
</comment>
<comment type="similarity">
    <text evidence="1">Belongs to the sigma-70 factor family. ECF subfamily.</text>
</comment>
<evidence type="ECO:0000256" key="3">
    <source>
        <dbReference type="ARBA" id="ARBA00023082"/>
    </source>
</evidence>
<keyword evidence="2" id="KW-0805">Transcription regulation</keyword>
<evidence type="ECO:0000313" key="8">
    <source>
        <dbReference type="EMBL" id="MFI0796799.1"/>
    </source>
</evidence>
<dbReference type="InterPro" id="IPR039425">
    <property type="entry name" value="RNA_pol_sigma-70-like"/>
</dbReference>